<gene>
    <name evidence="1" type="ORF">BG844_18725</name>
</gene>
<evidence type="ECO:0000313" key="2">
    <source>
        <dbReference type="Proteomes" id="UP000182486"/>
    </source>
</evidence>
<sequence>MTMSRSGSLALARVMAHCGGSPAEAAAYAAGAIGDDPADSESYELLADLRRTSGREMAAAVAAPSGLWQFVAASYLCFLDGEMDRAASKAATVRLVPSR</sequence>
<proteinExistence type="predicted"/>
<reference evidence="1 2" key="1">
    <citation type="submission" date="2016-09" db="EMBL/GenBank/DDBJ databases">
        <title>Couchioplanes caeruleus draft genome sequence.</title>
        <authorList>
            <person name="Sheehan J."/>
            <person name="Caffrey P."/>
        </authorList>
    </citation>
    <scope>NUCLEOTIDE SEQUENCE [LARGE SCALE GENOMIC DNA]</scope>
    <source>
        <strain evidence="1 2">DSM 43634</strain>
    </source>
</reference>
<organism evidence="1 2">
    <name type="scientific">Couchioplanes caeruleus subsp. caeruleus</name>
    <dbReference type="NCBI Taxonomy" id="56427"/>
    <lineage>
        <taxon>Bacteria</taxon>
        <taxon>Bacillati</taxon>
        <taxon>Actinomycetota</taxon>
        <taxon>Actinomycetes</taxon>
        <taxon>Micromonosporales</taxon>
        <taxon>Micromonosporaceae</taxon>
        <taxon>Couchioplanes</taxon>
    </lineage>
</organism>
<keyword evidence="2" id="KW-1185">Reference proteome</keyword>
<dbReference type="Proteomes" id="UP000182486">
    <property type="component" value="Unassembled WGS sequence"/>
</dbReference>
<accession>A0A1K0FIV1</accession>
<protein>
    <submittedName>
        <fullName evidence="1">Uncharacterized protein</fullName>
    </submittedName>
</protein>
<dbReference type="EMBL" id="MEIA01000197">
    <property type="protein sequence ID" value="OJF12765.1"/>
    <property type="molecule type" value="Genomic_DNA"/>
</dbReference>
<name>A0A1K0FIV1_9ACTN</name>
<comment type="caution">
    <text evidence="1">The sequence shown here is derived from an EMBL/GenBank/DDBJ whole genome shotgun (WGS) entry which is preliminary data.</text>
</comment>
<dbReference type="AlphaFoldDB" id="A0A1K0FIV1"/>
<dbReference type="RefSeq" id="WP_071806629.1">
    <property type="nucleotide sequence ID" value="NZ_MEIA01000197.1"/>
</dbReference>
<evidence type="ECO:0000313" key="1">
    <source>
        <dbReference type="EMBL" id="OJF12765.1"/>
    </source>
</evidence>